<keyword evidence="3" id="KW-1185">Reference proteome</keyword>
<dbReference type="STRING" id="82374.NZ47_05535"/>
<name>A0A0B2K055_9FIRM</name>
<dbReference type="InterPro" id="IPR026881">
    <property type="entry name" value="WYL_dom"/>
</dbReference>
<dbReference type="EMBL" id="JSCE01000110">
    <property type="protein sequence ID" value="KHM52323.1"/>
    <property type="molecule type" value="Genomic_DNA"/>
</dbReference>
<dbReference type="AlphaFoldDB" id="A0A0B2K055"/>
<protein>
    <recommendedName>
        <fullName evidence="1">WYL domain-containing protein</fullName>
    </recommendedName>
</protein>
<evidence type="ECO:0000259" key="1">
    <source>
        <dbReference type="Pfam" id="PF13280"/>
    </source>
</evidence>
<comment type="caution">
    <text evidence="2">The sequence shown here is derived from an EMBL/GenBank/DDBJ whole genome shotgun (WGS) entry which is preliminary data.</text>
</comment>
<dbReference type="PROSITE" id="PS52050">
    <property type="entry name" value="WYL"/>
    <property type="match status" value="1"/>
</dbReference>
<dbReference type="RefSeq" id="WP_039207337.1">
    <property type="nucleotide sequence ID" value="NZ_JSCE01000110.1"/>
</dbReference>
<gene>
    <name evidence="2" type="ORF">NZ47_05535</name>
</gene>
<dbReference type="Pfam" id="PF13280">
    <property type="entry name" value="WYL"/>
    <property type="match status" value="1"/>
</dbReference>
<reference evidence="2 3" key="1">
    <citation type="journal article" date="2013" name="PLoS ONE">
        <title>Identification and characterization of three novel lipases belonging to families II and V from Anaerovibrio lipolyticus 5ST.</title>
        <authorList>
            <person name="Prive F."/>
            <person name="Kaderbhai N.N."/>
            <person name="Girdwood S."/>
            <person name="Worgan H.J."/>
            <person name="Pinloche E."/>
            <person name="Scollan N.D."/>
            <person name="Huws S.A."/>
            <person name="Newbold C.J."/>
        </authorList>
    </citation>
    <scope>NUCLEOTIDE SEQUENCE [LARGE SCALE GENOMIC DNA]</scope>
    <source>
        <strain evidence="2 3">5S</strain>
    </source>
</reference>
<organism evidence="2 3">
    <name type="scientific">Anaerovibrio lipolyticus</name>
    <dbReference type="NCBI Taxonomy" id="82374"/>
    <lineage>
        <taxon>Bacteria</taxon>
        <taxon>Bacillati</taxon>
        <taxon>Bacillota</taxon>
        <taxon>Negativicutes</taxon>
        <taxon>Selenomonadales</taxon>
        <taxon>Selenomonadaceae</taxon>
        <taxon>Anaerovibrio</taxon>
    </lineage>
</organism>
<dbReference type="InterPro" id="IPR051534">
    <property type="entry name" value="CBASS_pafABC_assoc_protein"/>
</dbReference>
<proteinExistence type="predicted"/>
<accession>A0A0B2K055</accession>
<dbReference type="Proteomes" id="UP000030993">
    <property type="component" value="Unassembled WGS sequence"/>
</dbReference>
<evidence type="ECO:0000313" key="3">
    <source>
        <dbReference type="Proteomes" id="UP000030993"/>
    </source>
</evidence>
<sequence length="328" mass="39081">MYGSKKKVNMCILNILREYTDKDHALTQKGIIEKLERDYSITCDRRTVKSYIDDLIDMGWEIDYKKGYKLVKREFDDAELRILIDSILFSQIIPTKRAKRLINKFKDFGSNYFKKKIKHICNLPKLNHTINEQVMESFDVILDAIATEKKIQCVYNEVGIDFKLHPKNDGSPYTINPYQMVENNGKFYLVGNMDQFNYVIHLRIDKMTDVKLLDERRKDSKELEEFDANGFYLPQYMAEHISMFSGKSDWVEIKTSTKMMTTLVDWFGKEFTIEQKDKDYVVIRVKCNLKAVKYWAIQYGPKVELLKPEKLRKEIKIEIDRMWRKYKD</sequence>
<feature type="domain" description="WYL" evidence="1">
    <location>
        <begin position="137"/>
        <end position="211"/>
    </location>
</feature>
<dbReference type="PANTHER" id="PTHR34580">
    <property type="match status" value="1"/>
</dbReference>
<dbReference type="PANTHER" id="PTHR34580:SF1">
    <property type="entry name" value="PROTEIN PAFC"/>
    <property type="match status" value="1"/>
</dbReference>
<evidence type="ECO:0000313" key="2">
    <source>
        <dbReference type="EMBL" id="KHM52323.1"/>
    </source>
</evidence>